<evidence type="ECO:0000256" key="7">
    <source>
        <dbReference type="HAMAP-Rule" id="MF_01147"/>
    </source>
</evidence>
<evidence type="ECO:0000256" key="6">
    <source>
        <dbReference type="ARBA" id="ARBA00023136"/>
    </source>
</evidence>
<dbReference type="GO" id="GO:0008961">
    <property type="term" value="F:phosphatidylglycerol-prolipoprotein diacylglyceryl transferase activity"/>
    <property type="evidence" value="ECO:0007669"/>
    <property type="project" value="UniProtKB-EC"/>
</dbReference>
<dbReference type="PANTHER" id="PTHR30589:SF0">
    <property type="entry name" value="PHOSPHATIDYLGLYCEROL--PROLIPOPROTEIN DIACYLGLYCERYL TRANSFERASE"/>
    <property type="match status" value="1"/>
</dbReference>
<comment type="similarity">
    <text evidence="1 7">Belongs to the Lgt family.</text>
</comment>
<keyword evidence="4 7" id="KW-0812">Transmembrane</keyword>
<keyword evidence="3 7" id="KW-0808">Transferase</keyword>
<evidence type="ECO:0000313" key="9">
    <source>
        <dbReference type="Proteomes" id="UP001597326"/>
    </source>
</evidence>
<feature type="transmembrane region" description="Helical" evidence="7">
    <location>
        <begin position="122"/>
        <end position="140"/>
    </location>
</feature>
<dbReference type="RefSeq" id="WP_343875935.1">
    <property type="nucleotide sequence ID" value="NZ_BAAAIX010000034.1"/>
</dbReference>
<name>A0ABW4RYX9_9ACTN</name>
<dbReference type="PROSITE" id="PS01311">
    <property type="entry name" value="LGT"/>
    <property type="match status" value="1"/>
</dbReference>
<comment type="function">
    <text evidence="7">Catalyzes the transfer of the diacylglyceryl group from phosphatidylglycerol to the sulfhydryl group of the N-terminal cysteine of a prolipoprotein, the first step in the formation of mature lipoproteins.</text>
</comment>
<dbReference type="EMBL" id="JBHUFZ010000033">
    <property type="protein sequence ID" value="MFD1891407.1"/>
    <property type="molecule type" value="Genomic_DNA"/>
</dbReference>
<reference evidence="9" key="1">
    <citation type="journal article" date="2019" name="Int. J. Syst. Evol. Microbiol.">
        <title>The Global Catalogue of Microorganisms (GCM) 10K type strain sequencing project: providing services to taxonomists for standard genome sequencing and annotation.</title>
        <authorList>
            <consortium name="The Broad Institute Genomics Platform"/>
            <consortium name="The Broad Institute Genome Sequencing Center for Infectious Disease"/>
            <person name="Wu L."/>
            <person name="Ma J."/>
        </authorList>
    </citation>
    <scope>NUCLEOTIDE SEQUENCE [LARGE SCALE GENOMIC DNA]</scope>
    <source>
        <strain evidence="9">CAIM 431</strain>
    </source>
</reference>
<feature type="transmembrane region" description="Helical" evidence="7">
    <location>
        <begin position="182"/>
        <end position="199"/>
    </location>
</feature>
<keyword evidence="9" id="KW-1185">Reference proteome</keyword>
<sequence length="273" mass="30138">MLPLSIPSPSWSAFHLGPLTIHAYALCILTGIVAGWALASRRFQARGGSRDDFEAIISVAVLAGIIGARIYHVITDHQLYFGPGRRPVEALYIWNGGLGIWGAVAGGALAAWLMCRRTGTSFAMFADAGAPGLILAQAIGRLGNWFNQELFGRPTTLPWGLEIDPSHRPEGYQQFATFHPTFGYELLWCLAGVGLLLWAERRFRLAHGQLFALYVVWYCAGRQWIEALRIDKVNTLGGFRLNEYTSAIVFCCALATLLWLLRRHPPTAEPLEG</sequence>
<comment type="caution">
    <text evidence="8">The sequence shown here is derived from an EMBL/GenBank/DDBJ whole genome shotgun (WGS) entry which is preliminary data.</text>
</comment>
<feature type="transmembrane region" description="Helical" evidence="7">
    <location>
        <begin position="91"/>
        <end position="115"/>
    </location>
</feature>
<keyword evidence="2 7" id="KW-1003">Cell membrane</keyword>
<organism evidence="8 9">
    <name type="scientific">Luteococcus peritonei</name>
    <dbReference type="NCBI Taxonomy" id="88874"/>
    <lineage>
        <taxon>Bacteria</taxon>
        <taxon>Bacillati</taxon>
        <taxon>Actinomycetota</taxon>
        <taxon>Actinomycetes</taxon>
        <taxon>Propionibacteriales</taxon>
        <taxon>Propionibacteriaceae</taxon>
        <taxon>Luteococcus</taxon>
    </lineage>
</organism>
<feature type="transmembrane region" description="Helical" evidence="7">
    <location>
        <begin position="244"/>
        <end position="261"/>
    </location>
</feature>
<dbReference type="InterPro" id="IPR001640">
    <property type="entry name" value="Lgt"/>
</dbReference>
<evidence type="ECO:0000256" key="1">
    <source>
        <dbReference type="ARBA" id="ARBA00007150"/>
    </source>
</evidence>
<comment type="subcellular location">
    <subcellularLocation>
        <location evidence="7">Cell membrane</location>
        <topology evidence="7">Multi-pass membrane protein</topology>
    </subcellularLocation>
</comment>
<evidence type="ECO:0000256" key="5">
    <source>
        <dbReference type="ARBA" id="ARBA00022989"/>
    </source>
</evidence>
<proteinExistence type="inferred from homology"/>
<evidence type="ECO:0000256" key="2">
    <source>
        <dbReference type="ARBA" id="ARBA00022475"/>
    </source>
</evidence>
<protein>
    <recommendedName>
        <fullName evidence="7">Phosphatidylglycerol--prolipoprotein diacylglyceryl transferase</fullName>
        <ecNumber evidence="7">2.5.1.145</ecNumber>
    </recommendedName>
</protein>
<gene>
    <name evidence="7 8" type="primary">lgt</name>
    <name evidence="8" type="ORF">ACFSCS_14625</name>
</gene>
<dbReference type="NCBIfam" id="TIGR00544">
    <property type="entry name" value="lgt"/>
    <property type="match status" value="1"/>
</dbReference>
<accession>A0ABW4RYX9</accession>
<dbReference type="Proteomes" id="UP001597326">
    <property type="component" value="Unassembled WGS sequence"/>
</dbReference>
<dbReference type="Pfam" id="PF01790">
    <property type="entry name" value="LGT"/>
    <property type="match status" value="1"/>
</dbReference>
<feature type="binding site" evidence="7">
    <location>
        <position position="141"/>
    </location>
    <ligand>
        <name>a 1,2-diacyl-sn-glycero-3-phospho-(1'-sn-glycerol)</name>
        <dbReference type="ChEBI" id="CHEBI:64716"/>
    </ligand>
</feature>
<dbReference type="PANTHER" id="PTHR30589">
    <property type="entry name" value="PROLIPOPROTEIN DIACYLGLYCERYL TRANSFERASE"/>
    <property type="match status" value="1"/>
</dbReference>
<evidence type="ECO:0000256" key="4">
    <source>
        <dbReference type="ARBA" id="ARBA00022692"/>
    </source>
</evidence>
<comment type="catalytic activity">
    <reaction evidence="7">
        <text>L-cysteinyl-[prolipoprotein] + a 1,2-diacyl-sn-glycero-3-phospho-(1'-sn-glycerol) = an S-1,2-diacyl-sn-glyceryl-L-cysteinyl-[prolipoprotein] + sn-glycerol 1-phosphate + H(+)</text>
        <dbReference type="Rhea" id="RHEA:56712"/>
        <dbReference type="Rhea" id="RHEA-COMP:14679"/>
        <dbReference type="Rhea" id="RHEA-COMP:14680"/>
        <dbReference type="ChEBI" id="CHEBI:15378"/>
        <dbReference type="ChEBI" id="CHEBI:29950"/>
        <dbReference type="ChEBI" id="CHEBI:57685"/>
        <dbReference type="ChEBI" id="CHEBI:64716"/>
        <dbReference type="ChEBI" id="CHEBI:140658"/>
        <dbReference type="EC" id="2.5.1.145"/>
    </reaction>
</comment>
<comment type="pathway">
    <text evidence="7">Protein modification; lipoprotein biosynthesis (diacylglyceryl transfer).</text>
</comment>
<evidence type="ECO:0000256" key="3">
    <source>
        <dbReference type="ARBA" id="ARBA00022679"/>
    </source>
</evidence>
<dbReference type="HAMAP" id="MF_01147">
    <property type="entry name" value="Lgt"/>
    <property type="match status" value="1"/>
</dbReference>
<dbReference type="EC" id="2.5.1.145" evidence="7"/>
<feature type="transmembrane region" description="Helical" evidence="7">
    <location>
        <begin position="206"/>
        <end position="224"/>
    </location>
</feature>
<feature type="transmembrane region" description="Helical" evidence="7">
    <location>
        <begin position="20"/>
        <end position="40"/>
    </location>
</feature>
<feature type="transmembrane region" description="Helical" evidence="7">
    <location>
        <begin position="52"/>
        <end position="71"/>
    </location>
</feature>
<keyword evidence="5 7" id="KW-1133">Transmembrane helix</keyword>
<evidence type="ECO:0000313" key="8">
    <source>
        <dbReference type="EMBL" id="MFD1891407.1"/>
    </source>
</evidence>
<keyword evidence="6 7" id="KW-0472">Membrane</keyword>